<organism evidence="1 2">
    <name type="scientific">Gemmata massiliana</name>
    <dbReference type="NCBI Taxonomy" id="1210884"/>
    <lineage>
        <taxon>Bacteria</taxon>
        <taxon>Pseudomonadati</taxon>
        <taxon>Planctomycetota</taxon>
        <taxon>Planctomycetia</taxon>
        <taxon>Gemmatales</taxon>
        <taxon>Gemmataceae</taxon>
        <taxon>Gemmata</taxon>
    </lineage>
</organism>
<gene>
    <name evidence="1" type="ORF">SOIL9_14850</name>
</gene>
<accession>A0A6P2D520</accession>
<dbReference type="AlphaFoldDB" id="A0A6P2D520"/>
<protein>
    <recommendedName>
        <fullName evidence="3">TIGR03067 domain-containing protein</fullName>
    </recommendedName>
</protein>
<evidence type="ECO:0000313" key="1">
    <source>
        <dbReference type="EMBL" id="VTR96229.1"/>
    </source>
</evidence>
<evidence type="ECO:0008006" key="3">
    <source>
        <dbReference type="Google" id="ProtNLM"/>
    </source>
</evidence>
<dbReference type="KEGG" id="gms:SOIL9_14850"/>
<name>A0A6P2D520_9BACT</name>
<keyword evidence="2" id="KW-1185">Reference proteome</keyword>
<evidence type="ECO:0000313" key="2">
    <source>
        <dbReference type="Proteomes" id="UP000464178"/>
    </source>
</evidence>
<reference evidence="1 2" key="1">
    <citation type="submission" date="2019-05" db="EMBL/GenBank/DDBJ databases">
        <authorList>
            <consortium name="Science for Life Laboratories"/>
        </authorList>
    </citation>
    <scope>NUCLEOTIDE SEQUENCE [LARGE SCALE GENOMIC DNA]</scope>
    <source>
        <strain evidence="1">Soil9</strain>
    </source>
</reference>
<dbReference type="Proteomes" id="UP000464178">
    <property type="component" value="Chromosome"/>
</dbReference>
<sequence length="170" mass="19126">MGIHDRPLPGDFVPIMPNRNMLVVTAYAILSAVTSLPCEQRLKQLEGEWVASKVVLRGEDITDEFKRMKWVLRSGVFTVRIGADTIGESRFVSMTLGGRVDLEYSDIYKPGTTSRQFAIYTISANSFKMCASVQPADVQTNGSVVKPEDLKRPTRFGERNTYVIEYKKVK</sequence>
<dbReference type="EMBL" id="LR593886">
    <property type="protein sequence ID" value="VTR96229.1"/>
    <property type="molecule type" value="Genomic_DNA"/>
</dbReference>
<proteinExistence type="predicted"/>